<dbReference type="STRING" id="337701.SAMN05444398_103286"/>
<proteinExistence type="predicted"/>
<dbReference type="EMBL" id="FRBR01000003">
    <property type="protein sequence ID" value="SHL55539.1"/>
    <property type="molecule type" value="Genomic_DNA"/>
</dbReference>
<keyword evidence="2" id="KW-1185">Reference proteome</keyword>
<name>A0A1M7BLV3_9RHOB</name>
<dbReference type="OrthoDB" id="7775353at2"/>
<organism evidence="1 2">
    <name type="scientific">Roseovarius pacificus</name>
    <dbReference type="NCBI Taxonomy" id="337701"/>
    <lineage>
        <taxon>Bacteria</taxon>
        <taxon>Pseudomonadati</taxon>
        <taxon>Pseudomonadota</taxon>
        <taxon>Alphaproteobacteria</taxon>
        <taxon>Rhodobacterales</taxon>
        <taxon>Roseobacteraceae</taxon>
        <taxon>Roseovarius</taxon>
    </lineage>
</organism>
<accession>A0A1M7BLV3</accession>
<dbReference type="AlphaFoldDB" id="A0A1M7BLV3"/>
<evidence type="ECO:0000313" key="2">
    <source>
        <dbReference type="Proteomes" id="UP000183974"/>
    </source>
</evidence>
<reference evidence="1 2" key="1">
    <citation type="submission" date="2016-11" db="EMBL/GenBank/DDBJ databases">
        <authorList>
            <person name="Jaros S."/>
            <person name="Januszkiewicz K."/>
            <person name="Wedrychowicz H."/>
        </authorList>
    </citation>
    <scope>NUCLEOTIDE SEQUENCE [LARGE SCALE GENOMIC DNA]</scope>
    <source>
        <strain evidence="1 2">DSM 29589</strain>
    </source>
</reference>
<protein>
    <submittedName>
        <fullName evidence="1">Uncharacterized protein</fullName>
    </submittedName>
</protein>
<evidence type="ECO:0000313" key="1">
    <source>
        <dbReference type="EMBL" id="SHL55539.1"/>
    </source>
</evidence>
<sequence>MTDFTINSMHIIDAAPSLSGTRVLASYDLTIVGITMKGCIITESPDGIASARGLLGKTNKGDKISAQFTDPTLARAITRKAVEAYNALTGRDVNDE</sequence>
<dbReference type="RefSeq" id="WP_073034320.1">
    <property type="nucleotide sequence ID" value="NZ_BMLR01000003.1"/>
</dbReference>
<gene>
    <name evidence="1" type="ORF">SAMN05444398_103286</name>
</gene>
<dbReference type="Proteomes" id="UP000183974">
    <property type="component" value="Unassembled WGS sequence"/>
</dbReference>